<proteinExistence type="predicted"/>
<dbReference type="AlphaFoldDB" id="A0A9Q0JXM6"/>
<reference evidence="2" key="1">
    <citation type="journal article" date="2023" name="Plant J.">
        <title>The genome of the king protea, Protea cynaroides.</title>
        <authorList>
            <person name="Chang J."/>
            <person name="Duong T.A."/>
            <person name="Schoeman C."/>
            <person name="Ma X."/>
            <person name="Roodt D."/>
            <person name="Barker N."/>
            <person name="Li Z."/>
            <person name="Van de Peer Y."/>
            <person name="Mizrachi E."/>
        </authorList>
    </citation>
    <scope>NUCLEOTIDE SEQUENCE</scope>
    <source>
        <tissue evidence="2">Young leaves</tissue>
    </source>
</reference>
<protein>
    <recommendedName>
        <fullName evidence="4">RRM domain-containing protein</fullName>
    </recommendedName>
</protein>
<organism evidence="2 3">
    <name type="scientific">Protea cynaroides</name>
    <dbReference type="NCBI Taxonomy" id="273540"/>
    <lineage>
        <taxon>Eukaryota</taxon>
        <taxon>Viridiplantae</taxon>
        <taxon>Streptophyta</taxon>
        <taxon>Embryophyta</taxon>
        <taxon>Tracheophyta</taxon>
        <taxon>Spermatophyta</taxon>
        <taxon>Magnoliopsida</taxon>
        <taxon>Proteales</taxon>
        <taxon>Proteaceae</taxon>
        <taxon>Protea</taxon>
    </lineage>
</organism>
<evidence type="ECO:0008006" key="4">
    <source>
        <dbReference type="Google" id="ProtNLM"/>
    </source>
</evidence>
<evidence type="ECO:0000313" key="3">
    <source>
        <dbReference type="Proteomes" id="UP001141806"/>
    </source>
</evidence>
<dbReference type="SUPFAM" id="SSF54928">
    <property type="entry name" value="RNA-binding domain, RBD"/>
    <property type="match status" value="1"/>
</dbReference>
<dbReference type="InterPro" id="IPR035979">
    <property type="entry name" value="RBD_domain_sf"/>
</dbReference>
<evidence type="ECO:0000313" key="2">
    <source>
        <dbReference type="EMBL" id="KAJ4954320.1"/>
    </source>
</evidence>
<dbReference type="PANTHER" id="PTHR21245">
    <property type="entry name" value="HETEROGENEOUS NUCLEAR RIBONUCLEOPROTEIN"/>
    <property type="match status" value="1"/>
</dbReference>
<dbReference type="EMBL" id="JAMYWD010000011">
    <property type="protein sequence ID" value="KAJ4954320.1"/>
    <property type="molecule type" value="Genomic_DNA"/>
</dbReference>
<dbReference type="GO" id="GO:0003723">
    <property type="term" value="F:RNA binding"/>
    <property type="evidence" value="ECO:0007669"/>
    <property type="project" value="UniProtKB-KW"/>
</dbReference>
<comment type="caution">
    <text evidence="2">The sequence shown here is derived from an EMBL/GenBank/DDBJ whole genome shotgun (WGS) entry which is preliminary data.</text>
</comment>
<sequence>MGNICKTGTREALKEKLKHYGAPGSTTAAGPNHRVGLSWAVYWDWIPGLTEFENIDSLTFVKDSNSEGMNYGFAFLKFPSRSDCMDAYKQLLWKKSLYSWSSFEGLRNFL</sequence>
<dbReference type="OrthoDB" id="3800936at2759"/>
<keyword evidence="3" id="KW-1185">Reference proteome</keyword>
<name>A0A9Q0JXM6_9MAGN</name>
<dbReference type="Proteomes" id="UP001141806">
    <property type="component" value="Unassembled WGS sequence"/>
</dbReference>
<gene>
    <name evidence="2" type="ORF">NE237_011103</name>
</gene>
<evidence type="ECO:0000256" key="1">
    <source>
        <dbReference type="ARBA" id="ARBA00022884"/>
    </source>
</evidence>
<accession>A0A9Q0JXM6</accession>
<keyword evidence="1" id="KW-0694">RNA-binding</keyword>